<comment type="function">
    <text evidence="1">The M protein has a crucial role in virus assembly and interacts with the RNP complex as well as with the viral membrane.</text>
</comment>
<evidence type="ECO:0000313" key="13">
    <source>
        <dbReference type="Proteomes" id="UP000175289"/>
    </source>
</evidence>
<dbReference type="OrthoDB" id="3682at10239"/>
<gene>
    <name evidence="10" type="primary">M</name>
</gene>
<dbReference type="EMBL" id="KP271124">
    <property type="protein sequence ID" value="AJP33332.1"/>
    <property type="molecule type" value="mRNA"/>
</dbReference>
<organism evidence="10 13">
    <name type="scientific">Teviot virus</name>
    <dbReference type="NCBI Taxonomy" id="1554501"/>
    <lineage>
        <taxon>Viruses</taxon>
        <taxon>Riboviria</taxon>
        <taxon>Orthornavirae</taxon>
        <taxon>Negarnaviricota</taxon>
        <taxon>Haploviricotina</taxon>
        <taxon>Monjiviricetes</taxon>
        <taxon>Mononegavirales</taxon>
        <taxon>Paramyxoviridae</taxon>
        <taxon>Rubulavirinae</taxon>
        <taxon>Pararubulavirus</taxon>
        <taxon>Pararubulavirus teviotense</taxon>
    </lineage>
</organism>
<evidence type="ECO:0000256" key="3">
    <source>
        <dbReference type="ARBA" id="ARBA00008405"/>
    </source>
</evidence>
<sequence>MALRQATIPIAVDNESEKNNLNPFPIVPITRDDGSPTGRLVRQLRIKNLTPRGSTELPLTFINTYGFIKPLMTYTEFYSELHHQSSTPCLTACMIPFGAGPYIENPHRILDECDKVNIVVRKSASVKEEIIFDVRRLPPLFNRHQISGNRLICVPSEKYVKSPGKMTAGTDYSYQIAFVSLTFCPESQKFRVARPLQTIRSPIMRSVQLEVILKVDCAANSPLKRFLIVSPDSKEYFASVWFHVCNLYRGNKPFKSYDDTYFSEKCRAMQLECGIVDMWGPTLVVKAHGKIPKMAKPFFSSKGWSCHAFADSAPTLAKALWSVGAQITQVNAILQPSDLHQLVQVSDVIWPKVKLDEKIQLYAAAKWNPFKKSAN</sequence>
<keyword evidence="6" id="KW-0468">Viral matrix protein</keyword>
<evidence type="ECO:0000256" key="6">
    <source>
        <dbReference type="ARBA" id="ARBA00023311"/>
    </source>
</evidence>
<dbReference type="Gene3D" id="2.70.20.60">
    <property type="entry name" value="Viral matrix protein, C-terminal domain"/>
    <property type="match status" value="1"/>
</dbReference>
<evidence type="ECO:0000256" key="4">
    <source>
        <dbReference type="ARBA" id="ARBA00017678"/>
    </source>
</evidence>
<name>A0A0C5IGW2_9MONO</name>
<dbReference type="GO" id="GO:0019068">
    <property type="term" value="P:virion assembly"/>
    <property type="evidence" value="ECO:0007669"/>
    <property type="project" value="InterPro"/>
</dbReference>
<evidence type="ECO:0000313" key="10">
    <source>
        <dbReference type="EMBL" id="AJP33332.1"/>
    </source>
</evidence>
<dbReference type="KEGG" id="vg:37626955"/>
<reference evidence="11" key="3">
    <citation type="journal article" date="2018" name="Viruses">
        <title>Alston Virus, a Novel Paramyxovirus Isolated from Bats Causes Upper Respiratory Tract Infection in Experimentally Challenged Ferrets.</title>
        <authorList>
            <person name="Johnson R.I."/>
            <person name="Tachedjian M."/>
            <person name="Rowe B."/>
            <person name="Clayton B.A."/>
            <person name="Layton R."/>
            <person name="Bergfeld J."/>
            <person name="Wang L.F."/>
            <person name="Marsh G.A."/>
        </authorList>
    </citation>
    <scope>NUCLEOTIDE SEQUENCE</scope>
    <source>
        <strain evidence="11">Alstonville</strain>
    </source>
</reference>
<dbReference type="EMBL" id="MH708896">
    <property type="protein sequence ID" value="AZK16198.1"/>
    <property type="molecule type" value="Viral_cRNA"/>
</dbReference>
<dbReference type="InterPro" id="IPR055413">
    <property type="entry name" value="Matrix_Paramyxo_C"/>
</dbReference>
<reference evidence="12 13" key="2">
    <citation type="journal article" date="2015" name="Genome Announc.">
        <title>Complete genome sequence of teviot paramyxovirus, a novel rubulavirus isolated from fruit bats in australia.</title>
        <authorList>
            <person name="Burroughs A.L."/>
            <person name="Tachedjian M."/>
            <person name="Crameri G."/>
            <person name="Durr P.A."/>
            <person name="Marsh G.A."/>
            <person name="Wang L.F."/>
        </authorList>
    </citation>
    <scope>NUCLEOTIDE SEQUENCE [LARGE SCALE GENOMIC DNA]</scope>
    <source>
        <strain evidence="10">Cedar Grove</strain>
        <strain evidence="9">Geelong</strain>
    </source>
</reference>
<comment type="subcellular location">
    <subcellularLocation>
        <location evidence="2">Virion</location>
    </subcellularLocation>
</comment>
<dbReference type="RefSeq" id="YP_009512975.1">
    <property type="nucleotide sequence ID" value="NC_039198.1"/>
</dbReference>
<dbReference type="EMBL" id="KP271123">
    <property type="protein sequence ID" value="AJP33325.1"/>
    <property type="molecule type" value="mRNA"/>
</dbReference>
<dbReference type="GeneID" id="37626955"/>
<feature type="domain" description="Matrix protein C-terminal Paramyxoviridae" evidence="8">
    <location>
        <begin position="190"/>
        <end position="350"/>
    </location>
</feature>
<evidence type="ECO:0000259" key="8">
    <source>
        <dbReference type="Pfam" id="PF23765"/>
    </source>
</evidence>
<accession>A0A0C5IGW2</accession>
<dbReference type="GO" id="GO:0039660">
    <property type="term" value="F:structural constituent of virion"/>
    <property type="evidence" value="ECO:0007669"/>
    <property type="project" value="UniProtKB-KW"/>
</dbReference>
<evidence type="ECO:0000313" key="12">
    <source>
        <dbReference type="Proteomes" id="UP000157104"/>
    </source>
</evidence>
<dbReference type="InterPro" id="IPR000982">
    <property type="entry name" value="Matrix_Paramyxo_N"/>
</dbReference>
<evidence type="ECO:0000256" key="1">
    <source>
        <dbReference type="ARBA" id="ARBA00002926"/>
    </source>
</evidence>
<dbReference type="Pfam" id="PF00661">
    <property type="entry name" value="Matrix_Paramyxo_N"/>
    <property type="match status" value="1"/>
</dbReference>
<reference evidence="10" key="1">
    <citation type="submission" date="2014-12" db="EMBL/GenBank/DDBJ databases">
        <authorList>
            <person name="Burroughs A."/>
            <person name="Tachedjian M."/>
            <person name="Crameri G."/>
            <person name="Meers J."/>
            <person name="Durr P."/>
            <person name="Wang L."/>
            <person name="Smith I."/>
            <person name="Todd S."/>
            <person name="Barr J."/>
            <person name="Marsh G."/>
            <person name="Yu M."/>
        </authorList>
    </citation>
    <scope>NUCLEOTIDE SEQUENCE</scope>
    <source>
        <strain evidence="10">Cedar Grove</strain>
        <strain evidence="9">Geelong</strain>
    </source>
</reference>
<evidence type="ECO:0000313" key="9">
    <source>
        <dbReference type="EMBL" id="AJP33325.1"/>
    </source>
</evidence>
<dbReference type="GO" id="GO:0044423">
    <property type="term" value="C:virion component"/>
    <property type="evidence" value="ECO:0007669"/>
    <property type="project" value="UniProtKB-KW"/>
</dbReference>
<dbReference type="Proteomes" id="UP000175289">
    <property type="component" value="Segment"/>
</dbReference>
<evidence type="ECO:0000256" key="5">
    <source>
        <dbReference type="ARBA" id="ARBA00022844"/>
    </source>
</evidence>
<keyword evidence="13" id="KW-1185">Reference proteome</keyword>
<dbReference type="InterPro" id="IPR042539">
    <property type="entry name" value="Matrix_C"/>
</dbReference>
<protein>
    <recommendedName>
        <fullName evidence="4">Matrix protein</fullName>
    </recommendedName>
</protein>
<proteinExistence type="evidence at transcript level"/>
<comment type="similarity">
    <text evidence="3">Belongs to the morbillivirus/respirovirus/rubulavirus M protein family.</text>
</comment>
<evidence type="ECO:0000259" key="7">
    <source>
        <dbReference type="Pfam" id="PF00661"/>
    </source>
</evidence>
<dbReference type="Proteomes" id="UP000157104">
    <property type="component" value="Segment"/>
</dbReference>
<feature type="domain" description="Matrix protein N-terminal" evidence="7">
    <location>
        <begin position="13"/>
        <end position="186"/>
    </location>
</feature>
<dbReference type="Pfam" id="PF23765">
    <property type="entry name" value="Matrix_Paramyxo_C"/>
    <property type="match status" value="1"/>
</dbReference>
<dbReference type="Gene3D" id="2.70.20.50">
    <property type="entry name" value="Viral matrix protein, N-terminal domain"/>
    <property type="match status" value="1"/>
</dbReference>
<evidence type="ECO:0000313" key="11">
    <source>
        <dbReference type="EMBL" id="AZK16198.1"/>
    </source>
</evidence>
<dbReference type="InterPro" id="IPR042540">
    <property type="entry name" value="Matrix_N"/>
</dbReference>
<keyword evidence="5" id="KW-0946">Virion</keyword>
<evidence type="ECO:0000256" key="2">
    <source>
        <dbReference type="ARBA" id="ARBA00004328"/>
    </source>
</evidence>